<keyword evidence="2" id="KW-0732">Signal</keyword>
<feature type="domain" description="Cyanovirin-N" evidence="3">
    <location>
        <begin position="563"/>
        <end position="663"/>
    </location>
</feature>
<feature type="compositionally biased region" description="Polar residues" evidence="1">
    <location>
        <begin position="109"/>
        <end position="121"/>
    </location>
</feature>
<organism evidence="4 5">
    <name type="scientific">Talaromyces islandicus</name>
    <name type="common">Penicillium islandicum</name>
    <dbReference type="NCBI Taxonomy" id="28573"/>
    <lineage>
        <taxon>Eukaryota</taxon>
        <taxon>Fungi</taxon>
        <taxon>Dikarya</taxon>
        <taxon>Ascomycota</taxon>
        <taxon>Pezizomycotina</taxon>
        <taxon>Eurotiomycetes</taxon>
        <taxon>Eurotiomycetidae</taxon>
        <taxon>Eurotiales</taxon>
        <taxon>Trichocomaceae</taxon>
        <taxon>Talaromyces</taxon>
        <taxon>Talaromyces sect. Islandici</taxon>
    </lineage>
</organism>
<dbReference type="EMBL" id="CVMT01000005">
    <property type="protein sequence ID" value="CRG89097.1"/>
    <property type="molecule type" value="Genomic_DNA"/>
</dbReference>
<feature type="region of interest" description="Disordered" evidence="1">
    <location>
        <begin position="87"/>
        <end position="138"/>
    </location>
</feature>
<feature type="compositionally biased region" description="Low complexity" evidence="1">
    <location>
        <begin position="243"/>
        <end position="265"/>
    </location>
</feature>
<dbReference type="InterPro" id="IPR036673">
    <property type="entry name" value="Cyanovirin-N_sf"/>
</dbReference>
<feature type="compositionally biased region" description="Polar residues" evidence="1">
    <location>
        <begin position="186"/>
        <end position="195"/>
    </location>
</feature>
<feature type="region of interest" description="Disordered" evidence="1">
    <location>
        <begin position="152"/>
        <end position="528"/>
    </location>
</feature>
<evidence type="ECO:0000256" key="1">
    <source>
        <dbReference type="SAM" id="MobiDB-lite"/>
    </source>
</evidence>
<dbReference type="Gene3D" id="2.30.60.10">
    <property type="entry name" value="Cyanovirin-N"/>
    <property type="match status" value="1"/>
</dbReference>
<proteinExistence type="predicted"/>
<dbReference type="STRING" id="28573.A0A0U1M0N8"/>
<feature type="compositionally biased region" description="Low complexity" evidence="1">
    <location>
        <begin position="87"/>
        <end position="98"/>
    </location>
</feature>
<gene>
    <name evidence="4" type="ORF">PISL3812_06132</name>
</gene>
<dbReference type="SUPFAM" id="SSF51322">
    <property type="entry name" value="Cyanovirin-N"/>
    <property type="match status" value="1"/>
</dbReference>
<dbReference type="OrthoDB" id="4672515at2759"/>
<feature type="compositionally biased region" description="Pro residues" evidence="1">
    <location>
        <begin position="266"/>
        <end position="304"/>
    </location>
</feature>
<evidence type="ECO:0000313" key="4">
    <source>
        <dbReference type="EMBL" id="CRG89097.1"/>
    </source>
</evidence>
<evidence type="ECO:0000313" key="5">
    <source>
        <dbReference type="Proteomes" id="UP000054383"/>
    </source>
</evidence>
<dbReference type="Pfam" id="PF08881">
    <property type="entry name" value="CVNH"/>
    <property type="match status" value="1"/>
</dbReference>
<accession>A0A0U1M0N8</accession>
<sequence>MVNSKLTVLVFAGSALSAVVPREEPGAGHDYPAAPAVPVPAPWGPPGSVPSNTEHNFPGDSIGEHEHTESEYFPPPEVTMSAPLQAAFTGAPGAGPFPELRKPHGPKSASFNSISQTSSECTVPPFRSEPTQAPQREDSFHPVGTFVQATPALGSSHIRPPPCSSGESIRPLSTFTQTPRPCPSNGAPQQPSQGVPTGGLPSFDHPEPPFGSYGHPWSPPHPISTDPAKPGEETHLKYPSGDSEGPGPHQPSGGSSPPFHGGSSEPPHPSGPEGQPPHPGPDGPPGEPPHSPHPEGQPPHPEGQPPHFYSGTPPQTGTGEPHHPSVPEGNPPHPGPDGHPRETPHSPQPQGKPPHSYGGLPPPQASAGEPPHPGHDGPQEGPSGHPAGPTEQAGGSPPLPVGISEQHNPQPIGEPAGDHGDHPTPPHAMSEGESPCPEGHPVSPHNPHSTPPVLVLASFGKPEPTPRVPSRAKPGSRQFEKSRSSSAASPSRSPLPPKTSVTKQSSPQPTQKTTDTQGPEQSSAQFSSNAVMSKKTVSTGLMFALLTLAGSLTQATPVTRSAGFSSVCSDITLDSNFWLHATCPDDSGAPVDSTVYLPFWIENDQGKLAWKDDGNFEYYCSDYILFNNGTLGAYCQGTFTNQSGNSTLNLEEHIANYNGHLLSDLDGTPDTPKNSSTVPVPADPSLNITFSTSSTDCESGFAWPITSPEDCWAFTYATGRATPFDSVQIAANQGWSIEGYNASGCLGTPLWTYSASENQCVAFSNGSLAYFKMTPLWNWD</sequence>
<protein>
    <submittedName>
        <fullName evidence="4">Cell surface glycoprotein 1</fullName>
    </submittedName>
</protein>
<name>A0A0U1M0N8_TALIS</name>
<dbReference type="InterPro" id="IPR011058">
    <property type="entry name" value="Cyanovirin-N"/>
</dbReference>
<feature type="signal peptide" evidence="2">
    <location>
        <begin position="1"/>
        <end position="17"/>
    </location>
</feature>
<feature type="compositionally biased region" description="Polar residues" evidence="1">
    <location>
        <begin position="499"/>
        <end position="528"/>
    </location>
</feature>
<evidence type="ECO:0000259" key="3">
    <source>
        <dbReference type="SMART" id="SM01111"/>
    </source>
</evidence>
<evidence type="ECO:0000256" key="2">
    <source>
        <dbReference type="SAM" id="SignalP"/>
    </source>
</evidence>
<dbReference type="Proteomes" id="UP000054383">
    <property type="component" value="Unassembled WGS sequence"/>
</dbReference>
<feature type="region of interest" description="Disordered" evidence="1">
    <location>
        <begin position="38"/>
        <end position="72"/>
    </location>
</feature>
<feature type="chain" id="PRO_5006711426" evidence="2">
    <location>
        <begin position="18"/>
        <end position="780"/>
    </location>
</feature>
<reference evidence="4 5" key="1">
    <citation type="submission" date="2015-04" db="EMBL/GenBank/DDBJ databases">
        <authorList>
            <person name="Syromyatnikov M.Y."/>
            <person name="Popov V.N."/>
        </authorList>
    </citation>
    <scope>NUCLEOTIDE SEQUENCE [LARGE SCALE GENOMIC DNA]</scope>
    <source>
        <strain evidence="4">WF-38-12</strain>
    </source>
</reference>
<dbReference type="OMA" id="PFWIEND"/>
<feature type="compositionally biased region" description="Polar residues" evidence="1">
    <location>
        <begin position="165"/>
        <end position="179"/>
    </location>
</feature>
<dbReference type="SMART" id="SM01111">
    <property type="entry name" value="CVNH"/>
    <property type="match status" value="1"/>
</dbReference>
<feature type="compositionally biased region" description="Pro residues" evidence="1">
    <location>
        <begin position="38"/>
        <end position="48"/>
    </location>
</feature>
<keyword evidence="5" id="KW-1185">Reference proteome</keyword>
<dbReference type="AlphaFoldDB" id="A0A0U1M0N8"/>